<dbReference type="HOGENOM" id="CLU_3197798_0_0_6"/>
<gene>
    <name evidence="1" type="ordered locus">CKO_00267</name>
</gene>
<sequence>MALTLIRPTTYQVYDAALPLHIIFANVPRRRGILAIEFVQCSAPG</sequence>
<proteinExistence type="predicted"/>
<dbReference type="Proteomes" id="UP000008148">
    <property type="component" value="Chromosome"/>
</dbReference>
<organism evidence="1 2">
    <name type="scientific">Citrobacter koseri (strain ATCC BAA-895 / CDC 4225-83 / SGSC4696)</name>
    <dbReference type="NCBI Taxonomy" id="290338"/>
    <lineage>
        <taxon>Bacteria</taxon>
        <taxon>Pseudomonadati</taxon>
        <taxon>Pseudomonadota</taxon>
        <taxon>Gammaproteobacteria</taxon>
        <taxon>Enterobacterales</taxon>
        <taxon>Enterobacteriaceae</taxon>
        <taxon>Citrobacter</taxon>
    </lineage>
</organism>
<dbReference type="EMBL" id="CP000822">
    <property type="protein sequence ID" value="ABV11431.1"/>
    <property type="molecule type" value="Genomic_DNA"/>
</dbReference>
<evidence type="ECO:0000313" key="2">
    <source>
        <dbReference type="Proteomes" id="UP000008148"/>
    </source>
</evidence>
<protein>
    <submittedName>
        <fullName evidence="1">Uncharacterized protein</fullName>
    </submittedName>
</protein>
<dbReference type="STRING" id="290338.CKO_00267"/>
<reference evidence="1 2" key="1">
    <citation type="submission" date="2007-08" db="EMBL/GenBank/DDBJ databases">
        <authorList>
            <consortium name="The Citrobacter koseri Genome Sequencing Project"/>
            <person name="McClelland M."/>
            <person name="Sanderson E.K."/>
            <person name="Porwollik S."/>
            <person name="Spieth J."/>
            <person name="Clifton W.S."/>
            <person name="Latreille P."/>
            <person name="Courtney L."/>
            <person name="Wang C."/>
            <person name="Pepin K."/>
            <person name="Bhonagiri V."/>
            <person name="Nash W."/>
            <person name="Johnson M."/>
            <person name="Thiruvilangam P."/>
            <person name="Wilson R."/>
        </authorList>
    </citation>
    <scope>NUCLEOTIDE SEQUENCE [LARGE SCALE GENOMIC DNA]</scope>
    <source>
        <strain evidence="2">ATCC BAA-895 / CDC 4225-83 / SGSC4696</strain>
    </source>
</reference>
<name>A8AD68_CITK8</name>
<dbReference type="AlphaFoldDB" id="A8AD68"/>
<dbReference type="KEGG" id="cko:CKO_00267"/>
<evidence type="ECO:0000313" key="1">
    <source>
        <dbReference type="EMBL" id="ABV11431.1"/>
    </source>
</evidence>
<accession>A8AD68</accession>
<keyword evidence="2" id="KW-1185">Reference proteome</keyword>